<reference evidence="1 2" key="1">
    <citation type="submission" date="2021-06" db="EMBL/GenBank/DDBJ databases">
        <title>Sphingomonas sp. XMGL2, whole genome shotgun sequencing project.</title>
        <authorList>
            <person name="Zhao G."/>
            <person name="Shen L."/>
        </authorList>
    </citation>
    <scope>NUCLEOTIDE SEQUENCE [LARGE SCALE GENOMIC DNA]</scope>
    <source>
        <strain evidence="1 2">XMGL2</strain>
    </source>
</reference>
<keyword evidence="2" id="KW-1185">Reference proteome</keyword>
<protein>
    <submittedName>
        <fullName evidence="1">PEPxxWA-CTERM sorting domain-containing protein</fullName>
    </submittedName>
</protein>
<dbReference type="Proteomes" id="UP000776276">
    <property type="component" value="Unassembled WGS sequence"/>
</dbReference>
<evidence type="ECO:0000313" key="2">
    <source>
        <dbReference type="Proteomes" id="UP000776276"/>
    </source>
</evidence>
<evidence type="ECO:0000313" key="1">
    <source>
        <dbReference type="EMBL" id="MBU3077202.1"/>
    </source>
</evidence>
<dbReference type="NCBIfam" id="NF035944">
    <property type="entry name" value="PEPxxWA-CTERM"/>
    <property type="match status" value="1"/>
</dbReference>
<dbReference type="RefSeq" id="WP_216321028.1">
    <property type="nucleotide sequence ID" value="NZ_JAHKRT010000002.1"/>
</dbReference>
<proteinExistence type="predicted"/>
<organism evidence="1 2">
    <name type="scientific">Sphingomonas quercus</name>
    <dbReference type="NCBI Taxonomy" id="2842451"/>
    <lineage>
        <taxon>Bacteria</taxon>
        <taxon>Pseudomonadati</taxon>
        <taxon>Pseudomonadota</taxon>
        <taxon>Alphaproteobacteria</taxon>
        <taxon>Sphingomonadales</taxon>
        <taxon>Sphingomonadaceae</taxon>
        <taxon>Sphingomonas</taxon>
    </lineage>
</organism>
<dbReference type="EMBL" id="JAHKRT010000002">
    <property type="protein sequence ID" value="MBU3077202.1"/>
    <property type="molecule type" value="Genomic_DNA"/>
</dbReference>
<comment type="caution">
    <text evidence="1">The sequence shown here is derived from an EMBL/GenBank/DDBJ whole genome shotgun (WGS) entry which is preliminary data.</text>
</comment>
<gene>
    <name evidence="1" type="ORF">KOF26_04915</name>
</gene>
<accession>A0ABS6BHC0</accession>
<name>A0ABS6BHC0_9SPHN</name>
<sequence length="171" mass="17240">MIKTIAASQGAKLVAACVCPVAGSVAVTMAVPQVREAVHRATTPRAYALPKTRVRQPDAPSAAPVQTAMAAPPCEPVLTAAALNNPATPLAFETPSLGRMSDLPQLASRAPLPVGGGSGVPFLVTPPGGPVFPGVPEPTAWVQMLVGFGLIGGAARYALRQPALKAAPPEA</sequence>